<name>A0A1G8INR0_9BACI</name>
<dbReference type="Gene3D" id="3.40.50.1580">
    <property type="entry name" value="Nucleoside phosphorylase domain"/>
    <property type="match status" value="1"/>
</dbReference>
<evidence type="ECO:0000256" key="1">
    <source>
        <dbReference type="HAMAP-Rule" id="MF_00991"/>
    </source>
</evidence>
<dbReference type="CDD" id="cd17766">
    <property type="entry name" value="futalosine_nucleosidase_MqnB"/>
    <property type="match status" value="1"/>
</dbReference>
<evidence type="ECO:0000313" key="4">
    <source>
        <dbReference type="EMBL" id="SDI20513.1"/>
    </source>
</evidence>
<evidence type="ECO:0000313" key="5">
    <source>
        <dbReference type="Proteomes" id="UP000199163"/>
    </source>
</evidence>
<reference evidence="4 5" key="1">
    <citation type="submission" date="2016-10" db="EMBL/GenBank/DDBJ databases">
        <authorList>
            <person name="de Groot N.N."/>
        </authorList>
    </citation>
    <scope>NUCLEOTIDE SEQUENCE [LARGE SCALE GENOMIC DNA]</scope>
    <source>
        <strain evidence="4 5">DSM 21632</strain>
    </source>
</reference>
<dbReference type="STRING" id="568899.SAMN05192534_1251"/>
<feature type="domain" description="Nucleoside phosphorylase" evidence="3">
    <location>
        <begin position="31"/>
        <end position="214"/>
    </location>
</feature>
<dbReference type="SUPFAM" id="SSF53167">
    <property type="entry name" value="Purine and uridine phosphorylases"/>
    <property type="match status" value="1"/>
</dbReference>
<dbReference type="Proteomes" id="UP000199163">
    <property type="component" value="Unassembled WGS sequence"/>
</dbReference>
<dbReference type="GO" id="GO:0005829">
    <property type="term" value="C:cytosol"/>
    <property type="evidence" value="ECO:0007669"/>
    <property type="project" value="TreeGrafter"/>
</dbReference>
<dbReference type="RefSeq" id="WP_091275853.1">
    <property type="nucleotide sequence ID" value="NZ_FNDK01000025.1"/>
</dbReference>
<dbReference type="PANTHER" id="PTHR46832">
    <property type="entry name" value="5'-METHYLTHIOADENOSINE/S-ADENOSYLHOMOCYSTEINE NUCLEOSIDASE"/>
    <property type="match status" value="1"/>
</dbReference>
<dbReference type="GO" id="GO:0009116">
    <property type="term" value="P:nucleoside metabolic process"/>
    <property type="evidence" value="ECO:0007669"/>
    <property type="project" value="InterPro"/>
</dbReference>
<dbReference type="InterPro" id="IPR035994">
    <property type="entry name" value="Nucleoside_phosphorylase_sf"/>
</dbReference>
<dbReference type="GO" id="GO:0008930">
    <property type="term" value="F:methylthioadenosine nucleosidase activity"/>
    <property type="evidence" value="ECO:0007669"/>
    <property type="project" value="TreeGrafter"/>
</dbReference>
<dbReference type="UniPathway" id="UPA00079"/>
<dbReference type="GO" id="GO:0008782">
    <property type="term" value="F:adenosylhomocysteine nucleosidase activity"/>
    <property type="evidence" value="ECO:0007669"/>
    <property type="project" value="TreeGrafter"/>
</dbReference>
<dbReference type="OrthoDB" id="9788270at2"/>
<gene>
    <name evidence="1" type="primary">mqnB</name>
    <name evidence="4" type="ORF">SAMN05192534_1251</name>
</gene>
<sequence length="216" mass="22927">MQSNRLLVVTAVEAEQEAVQRELPPDSNIDVIAGGVGMAEAAVSTAIALSKTRYQAVVSAGIAGGFSEHTSIASIVVATEIIAADLGAETQEGFQRLEALQLGTSRYVCDTYRTKKFVQAMEKDGLDVQTGPVLTKSTVTGTLETTNQLTKLHPKAAAEGMEGFGVAGAAQRFDVPAFEMRAVSNYVGPRDRDNWKIKEALASLTKASTSLEEVFS</sequence>
<comment type="similarity">
    <text evidence="1">Belongs to the PNP/UDP phosphorylase family. Futalosine hydrolase subfamily.</text>
</comment>
<comment type="pathway">
    <text evidence="1">Quinol/quinone metabolism; menaquinone biosynthesis.</text>
</comment>
<dbReference type="GO" id="GO:0009234">
    <property type="term" value="P:menaquinone biosynthetic process"/>
    <property type="evidence" value="ECO:0007669"/>
    <property type="project" value="UniProtKB-UniRule"/>
</dbReference>
<evidence type="ECO:0000256" key="2">
    <source>
        <dbReference type="NCBIfam" id="TIGR03664"/>
    </source>
</evidence>
<dbReference type="Pfam" id="PF01048">
    <property type="entry name" value="PNP_UDP_1"/>
    <property type="match status" value="1"/>
</dbReference>
<keyword evidence="1" id="KW-0474">Menaquinone biosynthesis</keyword>
<dbReference type="InterPro" id="IPR000845">
    <property type="entry name" value="Nucleoside_phosphorylase_d"/>
</dbReference>
<dbReference type="EC" id="3.2.2.26" evidence="1 2"/>
<dbReference type="GO" id="GO:0019284">
    <property type="term" value="P:L-methionine salvage from S-adenosylmethionine"/>
    <property type="evidence" value="ECO:0007669"/>
    <property type="project" value="TreeGrafter"/>
</dbReference>
<proteinExistence type="inferred from homology"/>
<dbReference type="EMBL" id="FNDK01000025">
    <property type="protein sequence ID" value="SDI20513.1"/>
    <property type="molecule type" value="Genomic_DNA"/>
</dbReference>
<dbReference type="PANTHER" id="PTHR46832:SF2">
    <property type="entry name" value="FUTALOSINE HYDROLASE"/>
    <property type="match status" value="1"/>
</dbReference>
<comment type="catalytic activity">
    <reaction evidence="1">
        <text>futalosine + H2O = dehypoxanthine futalosine + hypoxanthine</text>
        <dbReference type="Rhea" id="RHEA:25904"/>
        <dbReference type="ChEBI" id="CHEBI:15377"/>
        <dbReference type="ChEBI" id="CHEBI:17368"/>
        <dbReference type="ChEBI" id="CHEBI:58863"/>
        <dbReference type="ChEBI" id="CHEBI:58864"/>
        <dbReference type="EC" id="3.2.2.26"/>
    </reaction>
</comment>
<organism evidence="4 5">
    <name type="scientific">Alteribacillus persepolensis</name>
    <dbReference type="NCBI Taxonomy" id="568899"/>
    <lineage>
        <taxon>Bacteria</taxon>
        <taxon>Bacillati</taxon>
        <taxon>Bacillota</taxon>
        <taxon>Bacilli</taxon>
        <taxon>Bacillales</taxon>
        <taxon>Bacillaceae</taxon>
        <taxon>Alteribacillus</taxon>
    </lineage>
</organism>
<dbReference type="AlphaFoldDB" id="A0A1G8INR0"/>
<dbReference type="NCBIfam" id="TIGR03664">
    <property type="entry name" value="fut_nucase"/>
    <property type="match status" value="1"/>
</dbReference>
<dbReference type="HAMAP" id="MF_00991">
    <property type="entry name" value="MqnB"/>
    <property type="match status" value="1"/>
</dbReference>
<dbReference type="InterPro" id="IPR019963">
    <property type="entry name" value="FL_hydrolase_MqnB"/>
</dbReference>
<accession>A0A1G8INR0</accession>
<protein>
    <recommendedName>
        <fullName evidence="1 2">Futalosine hydrolase</fullName>
        <shortName evidence="1">FL hydrolase</shortName>
        <ecNumber evidence="1 2">3.2.2.26</ecNumber>
    </recommendedName>
    <alternativeName>
        <fullName evidence="1">Futalosine nucleosidase</fullName>
    </alternativeName>
    <alternativeName>
        <fullName evidence="1">Menaquinone biosynthetic enzyme MqnB</fullName>
    </alternativeName>
</protein>
<evidence type="ECO:0000259" key="3">
    <source>
        <dbReference type="Pfam" id="PF01048"/>
    </source>
</evidence>
<keyword evidence="1 4" id="KW-0378">Hydrolase</keyword>
<dbReference type="NCBIfam" id="NF006087">
    <property type="entry name" value="PRK08236.1"/>
    <property type="match status" value="1"/>
</dbReference>
<comment type="function">
    <text evidence="1">Catalyzes the hydrolysis of futalosine (FL) to dehypoxanthine futalosine (DHFL) and hypoxanthine, a step in the biosynthesis of menaquinone (MK, vitamin K2).</text>
</comment>
<keyword evidence="5" id="KW-1185">Reference proteome</keyword>